<keyword evidence="3" id="KW-1185">Reference proteome</keyword>
<sequence length="135" mass="15892">MMFSINYDTQRWWRPLLLYACFSILIIYIYQLPVVFPSMFLVFADFVGLYKINRRSDCSELCSAVSLLIYYFMDFISLQPSFAYSYIFGAKFRFYSPLLKQKIGIFFGECVLEQFGFYNLAVRSDGVDKSHNLMG</sequence>
<gene>
    <name evidence="2" type="ORF">C4D60_Mb04t16610</name>
</gene>
<dbReference type="STRING" id="52838.A0A4S8KCH6"/>
<evidence type="ECO:0000256" key="1">
    <source>
        <dbReference type="SAM" id="Phobius"/>
    </source>
</evidence>
<keyword evidence="1" id="KW-1133">Transmembrane helix</keyword>
<keyword evidence="1" id="KW-0472">Membrane</keyword>
<protein>
    <submittedName>
        <fullName evidence="2">Uncharacterized protein</fullName>
    </submittedName>
</protein>
<reference evidence="2 3" key="1">
    <citation type="journal article" date="2019" name="Nat. Plants">
        <title>Genome sequencing of Musa balbisiana reveals subgenome evolution and function divergence in polyploid bananas.</title>
        <authorList>
            <person name="Yao X."/>
        </authorList>
    </citation>
    <scope>NUCLEOTIDE SEQUENCE [LARGE SCALE GENOMIC DNA]</scope>
    <source>
        <strain evidence="3">cv. DH-PKW</strain>
        <tissue evidence="2">Leaves</tissue>
    </source>
</reference>
<name>A0A4S8KCH6_MUSBA</name>
<evidence type="ECO:0000313" key="3">
    <source>
        <dbReference type="Proteomes" id="UP000317650"/>
    </source>
</evidence>
<evidence type="ECO:0000313" key="2">
    <source>
        <dbReference type="EMBL" id="THU72854.1"/>
    </source>
</evidence>
<feature type="transmembrane region" description="Helical" evidence="1">
    <location>
        <begin position="64"/>
        <end position="87"/>
    </location>
</feature>
<keyword evidence="1" id="KW-0812">Transmembrane</keyword>
<dbReference type="AlphaFoldDB" id="A0A4S8KCH6"/>
<feature type="transmembrane region" description="Helical" evidence="1">
    <location>
        <begin position="12"/>
        <end position="30"/>
    </location>
</feature>
<comment type="caution">
    <text evidence="2">The sequence shown here is derived from an EMBL/GenBank/DDBJ whole genome shotgun (WGS) entry which is preliminary data.</text>
</comment>
<proteinExistence type="predicted"/>
<accession>A0A4S8KCH6</accession>
<dbReference type="Proteomes" id="UP000317650">
    <property type="component" value="Chromosome 4"/>
</dbReference>
<organism evidence="2 3">
    <name type="scientific">Musa balbisiana</name>
    <name type="common">Banana</name>
    <dbReference type="NCBI Taxonomy" id="52838"/>
    <lineage>
        <taxon>Eukaryota</taxon>
        <taxon>Viridiplantae</taxon>
        <taxon>Streptophyta</taxon>
        <taxon>Embryophyta</taxon>
        <taxon>Tracheophyta</taxon>
        <taxon>Spermatophyta</taxon>
        <taxon>Magnoliopsida</taxon>
        <taxon>Liliopsida</taxon>
        <taxon>Zingiberales</taxon>
        <taxon>Musaceae</taxon>
        <taxon>Musa</taxon>
    </lineage>
</organism>
<dbReference type="EMBL" id="PYDT01000001">
    <property type="protein sequence ID" value="THU72854.1"/>
    <property type="molecule type" value="Genomic_DNA"/>
</dbReference>